<dbReference type="GO" id="GO:0005576">
    <property type="term" value="C:extracellular region"/>
    <property type="evidence" value="ECO:0007669"/>
    <property type="project" value="InterPro"/>
</dbReference>
<evidence type="ECO:0000313" key="3">
    <source>
        <dbReference type="EMBL" id="KAF4144175.1"/>
    </source>
</evidence>
<gene>
    <name evidence="4" type="ORF">GN958_ATG03665</name>
    <name evidence="3" type="ORF">GN958_ATG06639</name>
</gene>
<reference evidence="3" key="1">
    <citation type="submission" date="2020-03" db="EMBL/GenBank/DDBJ databases">
        <title>Hybrid Assembly of Korean Phytophthora infestans isolates.</title>
        <authorList>
            <person name="Prokchorchik M."/>
            <person name="Lee Y."/>
            <person name="Seo J."/>
            <person name="Cho J.-H."/>
            <person name="Park Y.-E."/>
            <person name="Jang D.-C."/>
            <person name="Im J.-S."/>
            <person name="Choi J.-G."/>
            <person name="Park H.-J."/>
            <person name="Lee G.-B."/>
            <person name="Lee Y.-G."/>
            <person name="Hong S.-Y."/>
            <person name="Cho K."/>
            <person name="Sohn K.H."/>
        </authorList>
    </citation>
    <scope>NUCLEOTIDE SEQUENCE</scope>
    <source>
        <strain evidence="3">KR_2_A2</strain>
    </source>
</reference>
<dbReference type="InterPro" id="IPR000254">
    <property type="entry name" value="CBD"/>
</dbReference>
<dbReference type="EMBL" id="JAACNO010000884">
    <property type="protein sequence ID" value="KAF4144175.1"/>
    <property type="molecule type" value="Genomic_DNA"/>
</dbReference>
<keyword evidence="1" id="KW-0732">Signal</keyword>
<evidence type="ECO:0000256" key="1">
    <source>
        <dbReference type="ARBA" id="ARBA00022729"/>
    </source>
</evidence>
<dbReference type="Pfam" id="PF00734">
    <property type="entry name" value="CBM_1"/>
    <property type="match status" value="1"/>
</dbReference>
<evidence type="ECO:0000313" key="4">
    <source>
        <dbReference type="EMBL" id="KAF4147147.1"/>
    </source>
</evidence>
<dbReference type="SUPFAM" id="SSF57180">
    <property type="entry name" value="Cellulose-binding domain"/>
    <property type="match status" value="1"/>
</dbReference>
<dbReference type="GO" id="GO:0030248">
    <property type="term" value="F:cellulose binding"/>
    <property type="evidence" value="ECO:0007669"/>
    <property type="project" value="InterPro"/>
</dbReference>
<feature type="domain" description="CBM1" evidence="2">
    <location>
        <begin position="90"/>
        <end position="113"/>
    </location>
</feature>
<evidence type="ECO:0000313" key="5">
    <source>
        <dbReference type="Proteomes" id="UP000704712"/>
    </source>
</evidence>
<dbReference type="Proteomes" id="UP000704712">
    <property type="component" value="Unassembled WGS sequence"/>
</dbReference>
<protein>
    <submittedName>
        <fullName evidence="3">Fungal cellulose binding domain</fullName>
    </submittedName>
</protein>
<comment type="caution">
    <text evidence="3">The sequence shown here is derived from an EMBL/GenBank/DDBJ whole genome shotgun (WGS) entry which is preliminary data.</text>
</comment>
<dbReference type="InterPro" id="IPR035971">
    <property type="entry name" value="CBD_sf"/>
</dbReference>
<organism evidence="3 5">
    <name type="scientific">Phytophthora infestans</name>
    <name type="common">Potato late blight agent</name>
    <name type="synonym">Botrytis infestans</name>
    <dbReference type="NCBI Taxonomy" id="4787"/>
    <lineage>
        <taxon>Eukaryota</taxon>
        <taxon>Sar</taxon>
        <taxon>Stramenopiles</taxon>
        <taxon>Oomycota</taxon>
        <taxon>Peronosporomycetes</taxon>
        <taxon>Peronosporales</taxon>
        <taxon>Peronosporaceae</taxon>
        <taxon>Phytophthora</taxon>
    </lineage>
</organism>
<evidence type="ECO:0000259" key="2">
    <source>
        <dbReference type="Pfam" id="PF00734"/>
    </source>
</evidence>
<dbReference type="AlphaFoldDB" id="A0A8S9UT98"/>
<dbReference type="EMBL" id="JAACNO010000508">
    <property type="protein sequence ID" value="KAF4147147.1"/>
    <property type="molecule type" value="Genomic_DNA"/>
</dbReference>
<proteinExistence type="predicted"/>
<sequence>MLLKATASQYHVGHVGYGAGHFPICHDAATRRSVRHGGRNCRHSRLSCRSSWDQSGFWSFDSDSVPATPDPLTPAPVAVAQPIANGVKMFAQCGGIFYSGTTECYDPDAYCKPLSIYSSICSPKPAPEV</sequence>
<accession>A0A8S9UT98</accession>
<name>A0A8S9UT98_PHYIN</name>
<dbReference type="GO" id="GO:0005975">
    <property type="term" value="P:carbohydrate metabolic process"/>
    <property type="evidence" value="ECO:0007669"/>
    <property type="project" value="InterPro"/>
</dbReference>